<dbReference type="EMBL" id="KV722430">
    <property type="protein sequence ID" value="OCH89305.1"/>
    <property type="molecule type" value="Genomic_DNA"/>
</dbReference>
<name>A0A8E2DIH4_9APHY</name>
<feature type="region of interest" description="Disordered" evidence="8">
    <location>
        <begin position="833"/>
        <end position="867"/>
    </location>
</feature>
<feature type="compositionally biased region" description="Polar residues" evidence="8">
    <location>
        <begin position="313"/>
        <end position="329"/>
    </location>
</feature>
<evidence type="ECO:0000313" key="10">
    <source>
        <dbReference type="EMBL" id="OCH89305.1"/>
    </source>
</evidence>
<evidence type="ECO:0000256" key="2">
    <source>
        <dbReference type="ARBA" id="ARBA00004186"/>
    </source>
</evidence>
<comment type="subcellular location">
    <subcellularLocation>
        <location evidence="2">Cytoplasm</location>
        <location evidence="2">Cytoskeleton</location>
        <location evidence="2">Spindle</location>
    </subcellularLocation>
    <subcellularLocation>
        <location evidence="1">Nucleus</location>
    </subcellularLocation>
</comment>
<feature type="compositionally biased region" description="Basic and acidic residues" evidence="8">
    <location>
        <begin position="856"/>
        <end position="867"/>
    </location>
</feature>
<keyword evidence="5" id="KW-0159">Chromosome partition</keyword>
<feature type="compositionally biased region" description="Polar residues" evidence="8">
    <location>
        <begin position="82"/>
        <end position="95"/>
    </location>
</feature>
<feature type="region of interest" description="Disordered" evidence="8">
    <location>
        <begin position="884"/>
        <end position="928"/>
    </location>
</feature>
<evidence type="ECO:0000256" key="8">
    <source>
        <dbReference type="SAM" id="MobiDB-lite"/>
    </source>
</evidence>
<evidence type="ECO:0000256" key="3">
    <source>
        <dbReference type="ARBA" id="ARBA00010042"/>
    </source>
</evidence>
<keyword evidence="6" id="KW-0206">Cytoskeleton</keyword>
<proteinExistence type="inferred from homology"/>
<feature type="compositionally biased region" description="Pro residues" evidence="8">
    <location>
        <begin position="335"/>
        <end position="345"/>
    </location>
</feature>
<keyword evidence="4" id="KW-0963">Cytoplasm</keyword>
<evidence type="ECO:0000256" key="4">
    <source>
        <dbReference type="ARBA" id="ARBA00022490"/>
    </source>
</evidence>
<feature type="region of interest" description="Disordered" evidence="8">
    <location>
        <begin position="645"/>
        <end position="772"/>
    </location>
</feature>
<accession>A0A8E2DIH4</accession>
<dbReference type="PANTHER" id="PTHR13142">
    <property type="entry name" value="INNER CENTROMERE PROTEIN"/>
    <property type="match status" value="1"/>
</dbReference>
<evidence type="ECO:0000256" key="7">
    <source>
        <dbReference type="ARBA" id="ARBA00023242"/>
    </source>
</evidence>
<evidence type="ECO:0000259" key="9">
    <source>
        <dbReference type="Pfam" id="PF03941"/>
    </source>
</evidence>
<feature type="region of interest" description="Disordered" evidence="8">
    <location>
        <begin position="66"/>
        <end position="133"/>
    </location>
</feature>
<keyword evidence="7" id="KW-0539">Nucleus</keyword>
<feature type="compositionally biased region" description="Polar residues" evidence="8">
    <location>
        <begin position="1280"/>
        <end position="1291"/>
    </location>
</feature>
<feature type="compositionally biased region" description="Low complexity" evidence="8">
    <location>
        <begin position="755"/>
        <end position="767"/>
    </location>
</feature>
<feature type="region of interest" description="Disordered" evidence="8">
    <location>
        <begin position="1064"/>
        <end position="1321"/>
    </location>
</feature>
<dbReference type="OrthoDB" id="6123at2759"/>
<feature type="region of interest" description="Disordered" evidence="8">
    <location>
        <begin position="238"/>
        <end position="273"/>
    </location>
</feature>
<feature type="compositionally biased region" description="Polar residues" evidence="8">
    <location>
        <begin position="839"/>
        <end position="854"/>
    </location>
</feature>
<protein>
    <recommendedName>
        <fullName evidence="9">Inner centromere protein ARK-binding domain-containing protein</fullName>
    </recommendedName>
</protein>
<dbReference type="Gene3D" id="6.10.250.2990">
    <property type="match status" value="1"/>
</dbReference>
<dbReference type="GO" id="GO:0007059">
    <property type="term" value="P:chromosome segregation"/>
    <property type="evidence" value="ECO:0007669"/>
    <property type="project" value="UniProtKB-KW"/>
</dbReference>
<reference evidence="10 11" key="1">
    <citation type="submission" date="2016-07" db="EMBL/GenBank/DDBJ databases">
        <title>Draft genome of the white-rot fungus Obba rivulosa 3A-2.</title>
        <authorList>
            <consortium name="DOE Joint Genome Institute"/>
            <person name="Miettinen O."/>
            <person name="Riley R."/>
            <person name="Acob R."/>
            <person name="Barry K."/>
            <person name="Cullen D."/>
            <person name="De Vries R."/>
            <person name="Hainaut M."/>
            <person name="Hatakka A."/>
            <person name="Henrissat B."/>
            <person name="Hilden K."/>
            <person name="Kuo R."/>
            <person name="Labutti K."/>
            <person name="Lipzen A."/>
            <person name="Makela M.R."/>
            <person name="Sandor L."/>
            <person name="Spatafora J.W."/>
            <person name="Grigoriev I.V."/>
            <person name="Hibbett D.S."/>
        </authorList>
    </citation>
    <scope>NUCLEOTIDE SEQUENCE [LARGE SCALE GENOMIC DNA]</scope>
    <source>
        <strain evidence="10 11">3A-2</strain>
    </source>
</reference>
<feature type="compositionally biased region" description="Polar residues" evidence="8">
    <location>
        <begin position="293"/>
        <end position="305"/>
    </location>
</feature>
<feature type="compositionally biased region" description="Pro residues" evidence="8">
    <location>
        <begin position="742"/>
        <end position="754"/>
    </location>
</feature>
<feature type="region of interest" description="Disordered" evidence="8">
    <location>
        <begin position="313"/>
        <end position="362"/>
    </location>
</feature>
<keyword evidence="11" id="KW-1185">Reference proteome</keyword>
<dbReference type="PANTHER" id="PTHR13142:SF1">
    <property type="entry name" value="INNER CENTROMERE PROTEIN"/>
    <property type="match status" value="1"/>
</dbReference>
<feature type="compositionally biased region" description="Low complexity" evidence="8">
    <location>
        <begin position="1006"/>
        <end position="1033"/>
    </location>
</feature>
<dbReference type="Proteomes" id="UP000250043">
    <property type="component" value="Unassembled WGS sequence"/>
</dbReference>
<dbReference type="GO" id="GO:0005634">
    <property type="term" value="C:nucleus"/>
    <property type="evidence" value="ECO:0007669"/>
    <property type="project" value="UniProtKB-SubCell"/>
</dbReference>
<dbReference type="Pfam" id="PF03941">
    <property type="entry name" value="INCENP_ARK-bind"/>
    <property type="match status" value="1"/>
</dbReference>
<sequence length="1389" mass="149534">MDISRPGEAGVIAWCNKMRFTIAQDPGRQFMAQHIQDAFDFLDSYMEDVMAGPSQSTSSLADLMKTPGRRKAAASKTKHAHLTTSKVSPVTTLSEENIAEQENHVPASSLQKASIPAKETKPKAPPSPTRLTSLLRDVGPIRTEKSQSPIAQSRPHKVVTIMDSPVSDPEDSWRLQPTAVDMLQMEPALPMPADLVMKNSQALEIQTLAEDILQAPATHVKELSIIAEDDEFAERSHISMLSPPRGQELRTEHSRRHSPVHTGGGSDQNAAPVGVRSMDVVEHLPMEKDESSWEPSQQRVSASTSAETFHSITLSSSKEFVPSTSSSEHLTAPLPRAPPPQPPADDPYAQTAPLPSTSSAHDFTIRTSNSQQEDITVPLRDAIPGRTPGLARKPSMPQFTGLPAPSPLRKSMRVPQDAVVPLSTLATHTAAPTMPGGKRSSWLVKAREAHAMEGTGKRPSAFNSAPGVSGLLGTKRKSGDMLGVPIVPSTSGHAVKTVEDTERAAKLRKLAEPSEDAKALQTHQKDQVALVEEVAAHSEAPVQTVRIRSPPPQSRPARTTVEDQSEPIAKDDEVLNRFKKTVEGFGARTGKSMGKSLGGTAAAALAEARAAAEARVAQRNRAEIGSPEAADEADAATEDLRRELAPAVSRESSRNASLESAGRDGLDDRRLSVSDLVGTSGKEQKMKQSVEALQPPPATASNSTADANAQGSANTSTSTTPPHSPPGSRKPSFTAPTGPVFTKPPPVFVAPPPAAAAAQASRALPSVPSTSADFSFKLPAPHPFSLPATTLGIPASIPSSSGQGGLHPKSIALSAQSSKASIFSDGIFDKEDGIPAWMPSTQDTDYSIGPSQLRATPRDSIDDDDSWHVDDKFAANQMWTPFGFNSADKDDTMTWSTLPSRSTSQKGGDTGPVQPTENLTRTSYRGDDTEALDARQVERDIVQHTATSAFDFAAIANEQEPAEEKEDELEEVDMDIDEVVEEAEEVGSDIEDVILNGKQTVSLVKSNSQSQMNRARSQSQQSNASTASSSQSQLGFFSQASKLVSSVLGGSKKAEPVKSLQLAAAAAKKQQEELGKKAARMKEMENRRQLAMQRKVEEDKARAMEEERKIKEENERRKREREEHTEKKPIRGPVKKGDDDNAKKRKIVTEADKKPESKKPPSKDKKDNHPPRIGKPSAAPGSAVKTGTALKSALRQPGGPGHTATTIQHGPSAASSSSKPGPASEAKTKTLKPSASSTSVKIVSKAAGKAPTRDDDDVPPSQVLQNQMANRVKAQIHAAQPQSQPTVTSESIELPDINSEYSDSEDEDRPRTFDPPEWAQSPELRNALQQQSTLNPDDIFGRIGPLRMEEIFRTRQSRFRARTSSANWTGTDQLTAEEERDYARRMGFR</sequence>
<feature type="compositionally biased region" description="Low complexity" evidence="8">
    <location>
        <begin position="699"/>
        <end position="721"/>
    </location>
</feature>
<feature type="region of interest" description="Disordered" evidence="8">
    <location>
        <begin position="537"/>
        <end position="568"/>
    </location>
</feature>
<feature type="compositionally biased region" description="Basic and acidic residues" evidence="8">
    <location>
        <begin position="1069"/>
        <end position="1170"/>
    </location>
</feature>
<feature type="compositionally biased region" description="Low complexity" evidence="8">
    <location>
        <begin position="1210"/>
        <end position="1224"/>
    </location>
</feature>
<evidence type="ECO:0000256" key="1">
    <source>
        <dbReference type="ARBA" id="ARBA00004123"/>
    </source>
</evidence>
<feature type="domain" description="Inner centromere protein ARK-binding" evidence="9">
    <location>
        <begin position="1296"/>
        <end position="1352"/>
    </location>
</feature>
<evidence type="ECO:0000256" key="5">
    <source>
        <dbReference type="ARBA" id="ARBA00022829"/>
    </source>
</evidence>
<comment type="similarity">
    <text evidence="3">Belongs to the INCENP family.</text>
</comment>
<feature type="compositionally biased region" description="Polar residues" evidence="8">
    <location>
        <begin position="893"/>
        <end position="923"/>
    </location>
</feature>
<feature type="compositionally biased region" description="Polar residues" evidence="8">
    <location>
        <begin position="1231"/>
        <end position="1241"/>
    </location>
</feature>
<dbReference type="GO" id="GO:0005819">
    <property type="term" value="C:spindle"/>
    <property type="evidence" value="ECO:0007669"/>
    <property type="project" value="UniProtKB-SubCell"/>
</dbReference>
<dbReference type="InterPro" id="IPR005635">
    <property type="entry name" value="Inner_centromere_prot_ARK-bd"/>
</dbReference>
<feature type="compositionally biased region" description="Basic residues" evidence="8">
    <location>
        <begin position="67"/>
        <end position="81"/>
    </location>
</feature>
<feature type="region of interest" description="Disordered" evidence="8">
    <location>
        <begin position="286"/>
        <end position="305"/>
    </location>
</feature>
<feature type="compositionally biased region" description="Basic and acidic residues" evidence="8">
    <location>
        <begin position="661"/>
        <end position="672"/>
    </location>
</feature>
<organism evidence="10 11">
    <name type="scientific">Obba rivulosa</name>
    <dbReference type="NCBI Taxonomy" id="1052685"/>
    <lineage>
        <taxon>Eukaryota</taxon>
        <taxon>Fungi</taxon>
        <taxon>Dikarya</taxon>
        <taxon>Basidiomycota</taxon>
        <taxon>Agaricomycotina</taxon>
        <taxon>Agaricomycetes</taxon>
        <taxon>Polyporales</taxon>
        <taxon>Gelatoporiaceae</taxon>
        <taxon>Obba</taxon>
    </lineage>
</organism>
<evidence type="ECO:0000256" key="6">
    <source>
        <dbReference type="ARBA" id="ARBA00023212"/>
    </source>
</evidence>
<evidence type="ECO:0000313" key="11">
    <source>
        <dbReference type="Proteomes" id="UP000250043"/>
    </source>
</evidence>
<gene>
    <name evidence="10" type="ORF">OBBRIDRAFT_819794</name>
</gene>
<feature type="region of interest" description="Disordered" evidence="8">
    <location>
        <begin position="1005"/>
        <end position="1033"/>
    </location>
</feature>